<reference evidence="1 2" key="1">
    <citation type="journal article" date="2021" name="Angew. Chem. Int. Ed. Engl.">
        <title>A novel family of nonribosomal peptides modulate collective behavior in Pseudovibrio bacteria isolated from marine sponges.</title>
        <authorList>
            <person name="Ioca L.P."/>
            <person name="Dai Y."/>
            <person name="Kunakom S."/>
            <person name="Diaz-Espinosa J."/>
            <person name="Krunic A."/>
            <person name="Crnkovic C.M."/>
            <person name="Orjala J."/>
            <person name="Sanchez L.M."/>
            <person name="Ferreira A.G."/>
            <person name="Berlinck R.G.S."/>
            <person name="Eustaquio A.S."/>
        </authorList>
    </citation>
    <scope>NUCLEOTIDE SEQUENCE [LARGE SCALE GENOMIC DNA]</scope>
    <source>
        <strain evidence="1 2">Ab134</strain>
    </source>
</reference>
<dbReference type="SUPFAM" id="SSF53335">
    <property type="entry name" value="S-adenosyl-L-methionine-dependent methyltransferases"/>
    <property type="match status" value="1"/>
</dbReference>
<dbReference type="CDD" id="cd02440">
    <property type="entry name" value="AdoMet_MTases"/>
    <property type="match status" value="1"/>
</dbReference>
<keyword evidence="1" id="KW-0808">Transferase</keyword>
<dbReference type="EMBL" id="CP074126">
    <property type="protein sequence ID" value="QUS56587.1"/>
    <property type="molecule type" value="Genomic_DNA"/>
</dbReference>
<dbReference type="PANTHER" id="PTHR43861:SF6">
    <property type="entry name" value="METHYLTRANSFERASE TYPE 11"/>
    <property type="match status" value="1"/>
</dbReference>
<dbReference type="RefSeq" id="WP_075699589.1">
    <property type="nucleotide sequence ID" value="NZ_CP074126.1"/>
</dbReference>
<dbReference type="GO" id="GO:0008168">
    <property type="term" value="F:methyltransferase activity"/>
    <property type="evidence" value="ECO:0007669"/>
    <property type="project" value="UniProtKB-KW"/>
</dbReference>
<evidence type="ECO:0000313" key="2">
    <source>
        <dbReference type="Proteomes" id="UP000680706"/>
    </source>
</evidence>
<dbReference type="InterPro" id="IPR029063">
    <property type="entry name" value="SAM-dependent_MTases_sf"/>
</dbReference>
<dbReference type="Pfam" id="PF13489">
    <property type="entry name" value="Methyltransf_23"/>
    <property type="match status" value="1"/>
</dbReference>
<sequence length="280" mass="31989">MVFNYPLPTNAETQTFYSHEYRRSYKKTDIPKKRHHYRYSRRIIEQISCFPAVYQQAATVLDVGAGSGEFCALMASLNKEVIAVEPTQTYAKYVRQMFGIPVITGQLEDFETTKKFDFIRLNHVLEHMAHPVQELARVRNMMHDGSVLHIEVPNFREYCRTKSPGNIFHFGHIYNFDGHTLRATAAKAGLTPVYAASDTSIYFTKCAPFIIEPNESNAQDNFDAFSLNLQGSNTSAQNRIVKLLRKGSSIIKEQLAILKYGNRRAIIESQTNQLRRLLGV</sequence>
<dbReference type="Proteomes" id="UP000680706">
    <property type="component" value="Chromosome"/>
</dbReference>
<dbReference type="GO" id="GO:0032259">
    <property type="term" value="P:methylation"/>
    <property type="evidence" value="ECO:0007669"/>
    <property type="project" value="UniProtKB-KW"/>
</dbReference>
<organism evidence="1 2">
    <name type="scientific">Pseudovibrio brasiliensis</name>
    <dbReference type="NCBI Taxonomy" id="1898042"/>
    <lineage>
        <taxon>Bacteria</taxon>
        <taxon>Pseudomonadati</taxon>
        <taxon>Pseudomonadota</taxon>
        <taxon>Alphaproteobacteria</taxon>
        <taxon>Hyphomicrobiales</taxon>
        <taxon>Stappiaceae</taxon>
        <taxon>Pseudovibrio</taxon>
    </lineage>
</organism>
<proteinExistence type="predicted"/>
<protein>
    <submittedName>
        <fullName evidence="1">Class I SAM-dependent methyltransferase</fullName>
    </submittedName>
</protein>
<keyword evidence="1" id="KW-0489">Methyltransferase</keyword>
<evidence type="ECO:0000313" key="1">
    <source>
        <dbReference type="EMBL" id="QUS56587.1"/>
    </source>
</evidence>
<dbReference type="Gene3D" id="3.40.50.150">
    <property type="entry name" value="Vaccinia Virus protein VP39"/>
    <property type="match status" value="1"/>
</dbReference>
<accession>A0ABX8ANC3</accession>
<keyword evidence="2" id="KW-1185">Reference proteome</keyword>
<dbReference type="PANTHER" id="PTHR43861">
    <property type="entry name" value="TRANS-ACONITATE 2-METHYLTRANSFERASE-RELATED"/>
    <property type="match status" value="1"/>
</dbReference>
<gene>
    <name evidence="1" type="ORF">KGB56_03880</name>
</gene>
<name>A0ABX8ANC3_9HYPH</name>